<dbReference type="InterPro" id="IPR014756">
    <property type="entry name" value="Ig_E-set"/>
</dbReference>
<dbReference type="GO" id="GO:0031588">
    <property type="term" value="C:nucleotide-activated protein kinase complex"/>
    <property type="evidence" value="ECO:0007669"/>
    <property type="project" value="TreeGrafter"/>
</dbReference>
<dbReference type="Pfam" id="PF16561">
    <property type="entry name" value="AMPK1_CBM"/>
    <property type="match status" value="1"/>
</dbReference>
<evidence type="ECO:0000259" key="3">
    <source>
        <dbReference type="Pfam" id="PF16561"/>
    </source>
</evidence>
<dbReference type="SUPFAM" id="SSF81296">
    <property type="entry name" value="E set domains"/>
    <property type="match status" value="1"/>
</dbReference>
<dbReference type="GO" id="GO:0019901">
    <property type="term" value="F:protein kinase binding"/>
    <property type="evidence" value="ECO:0007669"/>
    <property type="project" value="TreeGrafter"/>
</dbReference>
<evidence type="ECO:0000256" key="2">
    <source>
        <dbReference type="SAM" id="MobiDB-lite"/>
    </source>
</evidence>
<proteinExistence type="inferred from homology"/>
<protein>
    <recommendedName>
        <fullName evidence="3">AMP-activated protein kinase glycogen-binding domain-containing protein</fullName>
    </recommendedName>
</protein>
<feature type="compositionally biased region" description="Polar residues" evidence="2">
    <location>
        <begin position="1"/>
        <end position="20"/>
    </location>
</feature>
<feature type="region of interest" description="Disordered" evidence="2">
    <location>
        <begin position="1"/>
        <end position="47"/>
    </location>
</feature>
<dbReference type="EMBL" id="CDMZ01001887">
    <property type="protein sequence ID" value="CEM38873.1"/>
    <property type="molecule type" value="Genomic_DNA"/>
</dbReference>
<dbReference type="CDD" id="cd02859">
    <property type="entry name" value="E_set_AMPKbeta_like_N"/>
    <property type="match status" value="1"/>
</dbReference>
<organism evidence="4">
    <name type="scientific">Chromera velia CCMP2878</name>
    <dbReference type="NCBI Taxonomy" id="1169474"/>
    <lineage>
        <taxon>Eukaryota</taxon>
        <taxon>Sar</taxon>
        <taxon>Alveolata</taxon>
        <taxon>Colpodellida</taxon>
        <taxon>Chromeraceae</taxon>
        <taxon>Chromera</taxon>
    </lineage>
</organism>
<dbReference type="VEuPathDB" id="CryptoDB:Cvel_5711"/>
<reference evidence="4" key="1">
    <citation type="submission" date="2014-11" db="EMBL/GenBank/DDBJ databases">
        <authorList>
            <person name="Otto D Thomas"/>
            <person name="Naeem Raeece"/>
        </authorList>
    </citation>
    <scope>NUCLEOTIDE SEQUENCE</scope>
</reference>
<dbReference type="GO" id="GO:0005737">
    <property type="term" value="C:cytoplasm"/>
    <property type="evidence" value="ECO:0007669"/>
    <property type="project" value="TreeGrafter"/>
</dbReference>
<name>A0A0G4H504_9ALVE</name>
<dbReference type="PANTHER" id="PTHR10343:SF84">
    <property type="entry name" value="5'-AMP-ACTIVATED PROTEIN KINASE SUBUNIT BETA-1"/>
    <property type="match status" value="1"/>
</dbReference>
<accession>A0A0G4H504</accession>
<comment type="similarity">
    <text evidence="1">Belongs to the 5'-AMP-activated protein kinase beta subunit family.</text>
</comment>
<dbReference type="Gene3D" id="2.60.40.10">
    <property type="entry name" value="Immunoglobulins"/>
    <property type="match status" value="1"/>
</dbReference>
<feature type="region of interest" description="Disordered" evidence="2">
    <location>
        <begin position="355"/>
        <end position="391"/>
    </location>
</feature>
<evidence type="ECO:0000313" key="4">
    <source>
        <dbReference type="EMBL" id="CEM38873.1"/>
    </source>
</evidence>
<dbReference type="PhylomeDB" id="A0A0G4H504"/>
<sequence length="391" mass="41791">MGSQTSSSQHQALSDANQSGFGRVHREGGAPSYGPHKPQQHAGGAVAESQVRMMGAGAMQYSIGLQGTSIPATPARHPTDSEHDANQTVPCVITWTHGGQNVFVTGSFNGWSLENKLRLVRSGNEFSIIKDLPRGVHYYKFIVDDQWKYSPDQTVQADQHGNVNNVLDTTRYQHYAFRIPSEHEQARYATYAQRVPAPAEFSTDAATIPLLLSRSTCVAAEPQKGASIPLHCLSNHVFHDSYTHRLFGPTVSCVAATQRWRPTTQTYCGQKYATFIFVTINPLCPVLPAETSEYVSGDGQGGAGGAGRSQYEAGGGSVGASSLQRNPLKKLLLGYRGGVRNPYVFVGGGGQGQIALGPAGGSQDGQQAPRPVRAGGPHVLSSSVRMTVEEG</sequence>
<dbReference type="InterPro" id="IPR050827">
    <property type="entry name" value="CRP1_MDG1_kinase"/>
</dbReference>
<gene>
    <name evidence="4" type="ORF">Cvel_5711</name>
</gene>
<dbReference type="PANTHER" id="PTHR10343">
    <property type="entry name" value="5'-AMP-ACTIVATED PROTEIN KINASE , BETA SUBUNIT"/>
    <property type="match status" value="1"/>
</dbReference>
<dbReference type="InterPro" id="IPR032640">
    <property type="entry name" value="AMPK1_CBM"/>
</dbReference>
<dbReference type="GO" id="GO:0007165">
    <property type="term" value="P:signal transduction"/>
    <property type="evidence" value="ECO:0007669"/>
    <property type="project" value="TreeGrafter"/>
</dbReference>
<dbReference type="GO" id="GO:0005634">
    <property type="term" value="C:nucleus"/>
    <property type="evidence" value="ECO:0007669"/>
    <property type="project" value="TreeGrafter"/>
</dbReference>
<dbReference type="AlphaFoldDB" id="A0A0G4H504"/>
<feature type="domain" description="AMP-activated protein kinase glycogen-binding" evidence="3">
    <location>
        <begin position="89"/>
        <end position="170"/>
    </location>
</feature>
<evidence type="ECO:0000256" key="1">
    <source>
        <dbReference type="ARBA" id="ARBA00010926"/>
    </source>
</evidence>
<feature type="region of interest" description="Disordered" evidence="2">
    <location>
        <begin position="295"/>
        <end position="322"/>
    </location>
</feature>
<feature type="compositionally biased region" description="Gly residues" evidence="2">
    <location>
        <begin position="298"/>
        <end position="318"/>
    </location>
</feature>
<dbReference type="InterPro" id="IPR013783">
    <property type="entry name" value="Ig-like_fold"/>
</dbReference>